<sequence>MYHRRWEGSYATAFTLTNSNFNNLSTHYSDDECMFVVQRNTSDCKRLATVKRERLREKLLSSRFLIEAFMKFGICASGSMMRMHADFLFTTTDRQLSLMG</sequence>
<proteinExistence type="predicted"/>
<keyword evidence="2" id="KW-1185">Reference proteome</keyword>
<comment type="caution">
    <text evidence="1">The sequence shown here is derived from an EMBL/GenBank/DDBJ whole genome shotgun (WGS) entry which is preliminary data.</text>
</comment>
<evidence type="ECO:0000313" key="1">
    <source>
        <dbReference type="EMBL" id="KRY52182.1"/>
    </source>
</evidence>
<organism evidence="1 2">
    <name type="scientific">Trichinella britovi</name>
    <name type="common">Parasitic roundworm</name>
    <dbReference type="NCBI Taxonomy" id="45882"/>
    <lineage>
        <taxon>Eukaryota</taxon>
        <taxon>Metazoa</taxon>
        <taxon>Ecdysozoa</taxon>
        <taxon>Nematoda</taxon>
        <taxon>Enoplea</taxon>
        <taxon>Dorylaimia</taxon>
        <taxon>Trichinellida</taxon>
        <taxon>Trichinellidae</taxon>
        <taxon>Trichinella</taxon>
    </lineage>
</organism>
<protein>
    <submittedName>
        <fullName evidence="1">Uncharacterized protein</fullName>
    </submittedName>
</protein>
<gene>
    <name evidence="1" type="ORF">T03_6432</name>
</gene>
<accession>A0A0V1CSM5</accession>
<evidence type="ECO:0000313" key="2">
    <source>
        <dbReference type="Proteomes" id="UP000054653"/>
    </source>
</evidence>
<reference evidence="1 2" key="1">
    <citation type="submission" date="2015-01" db="EMBL/GenBank/DDBJ databases">
        <title>Evolution of Trichinella species and genotypes.</title>
        <authorList>
            <person name="Korhonen P.K."/>
            <person name="Edoardo P."/>
            <person name="Giuseppe L.R."/>
            <person name="Gasser R.B."/>
        </authorList>
    </citation>
    <scope>NUCLEOTIDE SEQUENCE [LARGE SCALE GENOMIC DNA]</scope>
    <source>
        <strain evidence="1">ISS120</strain>
    </source>
</reference>
<dbReference type="Proteomes" id="UP000054653">
    <property type="component" value="Unassembled WGS sequence"/>
</dbReference>
<dbReference type="AlphaFoldDB" id="A0A0V1CSM5"/>
<dbReference type="EMBL" id="JYDI01000110">
    <property type="protein sequence ID" value="KRY52182.1"/>
    <property type="molecule type" value="Genomic_DNA"/>
</dbReference>
<name>A0A0V1CSM5_TRIBR</name>